<evidence type="ECO:0000313" key="4">
    <source>
        <dbReference type="EMBL" id="KAL3762507.1"/>
    </source>
</evidence>
<sequence>MAILFAAGLIALSASAFQPPPPRRHGSLSSLMLRTQWSSQQQRSRVLEMAAGDVDNDNDGGGRSISKQRRRKRKKSADGDIVAPAASIVSGGEEENDDEDDKKKSAKAMVQELLAREQMMFDDSDLTSFTPQKLEDDARIAAAARKAGYSVGGDVGVGGGGGGVVVVGGESQLEDLFDSREFLQRKRERQMEEASRDGAIGGGGGGGSAVPTRKKIKRSDVEAFNRLLEMDPIADEDDSYFEDEGIDFISALLGDVEPGVGTDSDESSNKSGKKVQKKTSFLGIGSGPLQVGHFIGALGVVLMAFVEYPGFPLTNLPDPLRASLQGGLATIYLINAVLAVIAAISAPSRNQPALLWGAKTFAVGGIAYDQLMQIPTPEELAERARKEDETLKRTSGRRGRRQK</sequence>
<feature type="region of interest" description="Disordered" evidence="1">
    <location>
        <begin position="35"/>
        <end position="105"/>
    </location>
</feature>
<dbReference type="AlphaFoldDB" id="A0ABD3MG03"/>
<feature type="transmembrane region" description="Helical" evidence="2">
    <location>
        <begin position="281"/>
        <end position="306"/>
    </location>
</feature>
<feature type="compositionally biased region" description="Basic residues" evidence="1">
    <location>
        <begin position="66"/>
        <end position="75"/>
    </location>
</feature>
<feature type="region of interest" description="Disordered" evidence="1">
    <location>
        <begin position="379"/>
        <end position="403"/>
    </location>
</feature>
<evidence type="ECO:0000256" key="3">
    <source>
        <dbReference type="SAM" id="SignalP"/>
    </source>
</evidence>
<keyword evidence="2" id="KW-0812">Transmembrane</keyword>
<feature type="compositionally biased region" description="Gly residues" evidence="1">
    <location>
        <begin position="199"/>
        <end position="208"/>
    </location>
</feature>
<feature type="compositionally biased region" description="Basic and acidic residues" evidence="1">
    <location>
        <begin position="187"/>
        <end position="196"/>
    </location>
</feature>
<feature type="compositionally biased region" description="Basic residues" evidence="1">
    <location>
        <begin position="394"/>
        <end position="403"/>
    </location>
</feature>
<evidence type="ECO:0000256" key="1">
    <source>
        <dbReference type="SAM" id="MobiDB-lite"/>
    </source>
</evidence>
<accession>A0ABD3MG03</accession>
<name>A0ABD3MG03_9STRA</name>
<evidence type="ECO:0000313" key="5">
    <source>
        <dbReference type="Proteomes" id="UP001530315"/>
    </source>
</evidence>
<dbReference type="EMBL" id="JALLAZ020001826">
    <property type="protein sequence ID" value="KAL3762507.1"/>
    <property type="molecule type" value="Genomic_DNA"/>
</dbReference>
<feature type="signal peptide" evidence="3">
    <location>
        <begin position="1"/>
        <end position="16"/>
    </location>
</feature>
<proteinExistence type="predicted"/>
<reference evidence="4 5" key="1">
    <citation type="submission" date="2024-10" db="EMBL/GenBank/DDBJ databases">
        <title>Updated reference genomes for cyclostephanoid diatoms.</title>
        <authorList>
            <person name="Roberts W.R."/>
            <person name="Alverson A.J."/>
        </authorList>
    </citation>
    <scope>NUCLEOTIDE SEQUENCE [LARGE SCALE GENOMIC DNA]</scope>
    <source>
        <strain evidence="4 5">AJA276-08</strain>
    </source>
</reference>
<keyword evidence="5" id="KW-1185">Reference proteome</keyword>
<evidence type="ECO:0000256" key="2">
    <source>
        <dbReference type="SAM" id="Phobius"/>
    </source>
</evidence>
<protein>
    <submittedName>
        <fullName evidence="4">Uncharacterized protein</fullName>
    </submittedName>
</protein>
<feature type="chain" id="PRO_5044758522" evidence="3">
    <location>
        <begin position="17"/>
        <end position="403"/>
    </location>
</feature>
<keyword evidence="3" id="KW-0732">Signal</keyword>
<keyword evidence="2" id="KW-0472">Membrane</keyword>
<feature type="transmembrane region" description="Helical" evidence="2">
    <location>
        <begin position="327"/>
        <end position="346"/>
    </location>
</feature>
<keyword evidence="2" id="KW-1133">Transmembrane helix</keyword>
<comment type="caution">
    <text evidence="4">The sequence shown here is derived from an EMBL/GenBank/DDBJ whole genome shotgun (WGS) entry which is preliminary data.</text>
</comment>
<feature type="compositionally biased region" description="Low complexity" evidence="1">
    <location>
        <begin position="35"/>
        <end position="44"/>
    </location>
</feature>
<gene>
    <name evidence="4" type="ORF">ACHAW5_008433</name>
</gene>
<dbReference type="Proteomes" id="UP001530315">
    <property type="component" value="Unassembled WGS sequence"/>
</dbReference>
<organism evidence="4 5">
    <name type="scientific">Stephanodiscus triporus</name>
    <dbReference type="NCBI Taxonomy" id="2934178"/>
    <lineage>
        <taxon>Eukaryota</taxon>
        <taxon>Sar</taxon>
        <taxon>Stramenopiles</taxon>
        <taxon>Ochrophyta</taxon>
        <taxon>Bacillariophyta</taxon>
        <taxon>Coscinodiscophyceae</taxon>
        <taxon>Thalassiosirophycidae</taxon>
        <taxon>Stephanodiscales</taxon>
        <taxon>Stephanodiscaceae</taxon>
        <taxon>Stephanodiscus</taxon>
    </lineage>
</organism>
<feature type="compositionally biased region" description="Basic and acidic residues" evidence="1">
    <location>
        <begin position="380"/>
        <end position="392"/>
    </location>
</feature>
<feature type="region of interest" description="Disordered" evidence="1">
    <location>
        <begin position="187"/>
        <end position="212"/>
    </location>
</feature>